<feature type="compositionally biased region" description="Basic and acidic residues" evidence="1">
    <location>
        <begin position="103"/>
        <end position="124"/>
    </location>
</feature>
<comment type="caution">
    <text evidence="2">The sequence shown here is derived from an EMBL/GenBank/DDBJ whole genome shotgun (WGS) entry which is preliminary data.</text>
</comment>
<dbReference type="AlphaFoldDB" id="A0A175R4M1"/>
<evidence type="ECO:0000256" key="1">
    <source>
        <dbReference type="SAM" id="MobiDB-lite"/>
    </source>
</evidence>
<feature type="compositionally biased region" description="Acidic residues" evidence="1">
    <location>
        <begin position="138"/>
        <end position="148"/>
    </location>
</feature>
<dbReference type="STRING" id="401562.NS365_06490"/>
<feature type="compositionally biased region" description="Low complexity" evidence="1">
    <location>
        <begin position="82"/>
        <end position="96"/>
    </location>
</feature>
<gene>
    <name evidence="2" type="ORF">NS226_21305</name>
</gene>
<feature type="compositionally biased region" description="Low complexity" evidence="1">
    <location>
        <begin position="233"/>
        <end position="254"/>
    </location>
</feature>
<dbReference type="Proteomes" id="UP000078272">
    <property type="component" value="Unassembled WGS sequence"/>
</dbReference>
<sequence length="317" mass="33022">MAPETRGPQADESFERPSAPAEEPVALVPSPAPVEAAPADVADVERAQPAPTDWPVEQERAPESRAPLTQDSVAPATPPTDAPVALAPTPTPVETAFAAPVEPKPRAEDKSDDLAFLDEARPPEAEPEADFSWLDAPEPAEDEADDAPASDTPLAPAEAAIVAGDGGSLAEARLPVDPAAPIQEAAPISAIAAEDTSERDEFAWLDAPLPPEEPSETATSSALGSDAPDRADVAMAAAAGALPGLVSPPLSPLRQPTDGEGWALRERQRAEAAAASEPRKPFFQRLREGLARSSNQLSGQIPPPFTTRTPDEKTLQE</sequence>
<feature type="compositionally biased region" description="Basic and acidic residues" evidence="1">
    <location>
        <begin position="277"/>
        <end position="290"/>
    </location>
</feature>
<name>A0A175R4M1_9HYPH</name>
<keyword evidence="2" id="KW-0132">Cell division</keyword>
<dbReference type="EMBL" id="LDPZ01000070">
    <property type="protein sequence ID" value="KTQ84642.1"/>
    <property type="molecule type" value="Genomic_DNA"/>
</dbReference>
<proteinExistence type="predicted"/>
<feature type="non-terminal residue" evidence="2">
    <location>
        <position position="317"/>
    </location>
</feature>
<evidence type="ECO:0000313" key="3">
    <source>
        <dbReference type="Proteomes" id="UP000078272"/>
    </source>
</evidence>
<dbReference type="GO" id="GO:0051301">
    <property type="term" value="P:cell division"/>
    <property type="evidence" value="ECO:0007669"/>
    <property type="project" value="UniProtKB-KW"/>
</dbReference>
<feature type="compositionally biased region" description="Low complexity" evidence="1">
    <location>
        <begin position="17"/>
        <end position="41"/>
    </location>
</feature>
<keyword evidence="2" id="KW-0131">Cell cycle</keyword>
<feature type="region of interest" description="Disordered" evidence="1">
    <location>
        <begin position="1"/>
        <end position="317"/>
    </location>
</feature>
<reference evidence="2 3" key="1">
    <citation type="journal article" date="2016" name="Front. Microbiol.">
        <title>Genomic Resource of Rice Seed Associated Bacteria.</title>
        <authorList>
            <person name="Midha S."/>
            <person name="Bansal K."/>
            <person name="Sharma S."/>
            <person name="Kumar N."/>
            <person name="Patil P.P."/>
            <person name="Chaudhry V."/>
            <person name="Patil P.B."/>
        </authorList>
    </citation>
    <scope>NUCLEOTIDE SEQUENCE [LARGE SCALE GENOMIC DNA]</scope>
    <source>
        <strain evidence="2 3">NS226</strain>
    </source>
</reference>
<accession>A0A175R4M1</accession>
<dbReference type="PATRIC" id="fig|401562.3.peg.4717"/>
<organism evidence="2 3">
    <name type="scientific">Aureimonas ureilytica</name>
    <dbReference type="NCBI Taxonomy" id="401562"/>
    <lineage>
        <taxon>Bacteria</taxon>
        <taxon>Pseudomonadati</taxon>
        <taxon>Pseudomonadota</taxon>
        <taxon>Alphaproteobacteria</taxon>
        <taxon>Hyphomicrobiales</taxon>
        <taxon>Aurantimonadaceae</taxon>
        <taxon>Aureimonas</taxon>
    </lineage>
</organism>
<evidence type="ECO:0000313" key="2">
    <source>
        <dbReference type="EMBL" id="KTQ84642.1"/>
    </source>
</evidence>
<protein>
    <submittedName>
        <fullName evidence="2">Cell division protein FtsY</fullName>
    </submittedName>
</protein>